<evidence type="ECO:0000313" key="4">
    <source>
        <dbReference type="EMBL" id="RAN34067.1"/>
    </source>
</evidence>
<dbReference type="OrthoDB" id="9809185at2"/>
<gene>
    <name evidence="4" type="ORF">HY3_11610</name>
</gene>
<dbReference type="STRING" id="1280941.HY2_08145"/>
<organism evidence="4 5">
    <name type="scientific">Hyphomonas pacifica</name>
    <dbReference type="NCBI Taxonomy" id="1280941"/>
    <lineage>
        <taxon>Bacteria</taxon>
        <taxon>Pseudomonadati</taxon>
        <taxon>Pseudomonadota</taxon>
        <taxon>Alphaproteobacteria</taxon>
        <taxon>Hyphomonadales</taxon>
        <taxon>Hyphomonadaceae</taxon>
        <taxon>Hyphomonas</taxon>
    </lineage>
</organism>
<evidence type="ECO:0000313" key="5">
    <source>
        <dbReference type="Proteomes" id="UP000249123"/>
    </source>
</evidence>
<keyword evidence="5" id="KW-1185">Reference proteome</keyword>
<comment type="caution">
    <text evidence="4">The sequence shown here is derived from an EMBL/GenBank/DDBJ whole genome shotgun (WGS) entry which is preliminary data.</text>
</comment>
<evidence type="ECO:0000256" key="1">
    <source>
        <dbReference type="ARBA" id="ARBA00023002"/>
    </source>
</evidence>
<dbReference type="Gene3D" id="3.40.50.720">
    <property type="entry name" value="NAD(P)-binding Rossmann-like Domain"/>
    <property type="match status" value="1"/>
</dbReference>
<dbReference type="EMBL" id="AWFB01000014">
    <property type="protein sequence ID" value="RAN34067.1"/>
    <property type="molecule type" value="Genomic_DNA"/>
</dbReference>
<keyword evidence="1" id="KW-0560">Oxidoreductase</keyword>
<dbReference type="GO" id="GO:0016491">
    <property type="term" value="F:oxidoreductase activity"/>
    <property type="evidence" value="ECO:0007669"/>
    <property type="project" value="UniProtKB-KW"/>
</dbReference>
<dbReference type="PANTHER" id="PTHR43189:SF1">
    <property type="entry name" value="ZINC-TYPE ALCOHOL DEHYDROGENASE-LIKE PROTEIN C1198.01"/>
    <property type="match status" value="1"/>
</dbReference>
<dbReference type="InterPro" id="IPR013154">
    <property type="entry name" value="ADH-like_N"/>
</dbReference>
<evidence type="ECO:0008006" key="6">
    <source>
        <dbReference type="Google" id="ProtNLM"/>
    </source>
</evidence>
<dbReference type="SUPFAM" id="SSF50129">
    <property type="entry name" value="GroES-like"/>
    <property type="match status" value="1"/>
</dbReference>
<accession>A0A062U4P2</accession>
<dbReference type="SUPFAM" id="SSF51735">
    <property type="entry name" value="NAD(P)-binding Rossmann-fold domains"/>
    <property type="match status" value="1"/>
</dbReference>
<dbReference type="Pfam" id="PF00107">
    <property type="entry name" value="ADH_zinc_N"/>
    <property type="match status" value="1"/>
</dbReference>
<dbReference type="InterPro" id="IPR013149">
    <property type="entry name" value="ADH-like_C"/>
</dbReference>
<dbReference type="Pfam" id="PF08240">
    <property type="entry name" value="ADH_N"/>
    <property type="match status" value="1"/>
</dbReference>
<evidence type="ECO:0000259" key="2">
    <source>
        <dbReference type="Pfam" id="PF00107"/>
    </source>
</evidence>
<dbReference type="AlphaFoldDB" id="A0A062U4P2"/>
<sequence length="354" mass="37273">MRAAILQGTSLSIRTLADPVPAAGQLLVRPLFTGICGSDLSQRKQMALLAEQTPPADQHILPAIIPGHEFSAEVVDIPSGTNTPLKRGDLISALPFTHDHDGTPAAIGLSRDHGGGLAELACVDAVRSFRIPDGIAPDLAALTEPLSVGLHAANLASRNQGPNIIIGCGPVGLSVILALRAQGRGPILAADFSAERRKAAADLGADIVLDPATDSPYERWSDLGFTPHAMSPLLARDFLGLPSGLNIFECTGAPGVIDQITKTAPPHTHVIVVGVCPHEDTLTPYEGIVRELTLEFSFAYRPHEFGEALGLLQSHSELAARLITSRQPLTSTEAAFDSLAANPHEIKILIDPHA</sequence>
<proteinExistence type="predicted"/>
<dbReference type="eggNOG" id="COG1063">
    <property type="taxonomic scope" value="Bacteria"/>
</dbReference>
<evidence type="ECO:0000259" key="3">
    <source>
        <dbReference type="Pfam" id="PF08240"/>
    </source>
</evidence>
<protein>
    <recommendedName>
        <fullName evidence="6">Enoyl reductase (ER) domain-containing protein</fullName>
    </recommendedName>
</protein>
<dbReference type="Proteomes" id="UP000249123">
    <property type="component" value="Unassembled WGS sequence"/>
</dbReference>
<feature type="domain" description="Alcohol dehydrogenase-like N-terminal" evidence="3">
    <location>
        <begin position="23"/>
        <end position="133"/>
    </location>
</feature>
<name>A0A062U4P2_9PROT</name>
<dbReference type="CDD" id="cd08262">
    <property type="entry name" value="Zn_ADH8"/>
    <property type="match status" value="1"/>
</dbReference>
<dbReference type="PANTHER" id="PTHR43189">
    <property type="entry name" value="ZINC-TYPE ALCOHOL DEHYDROGENASE-LIKE PROTEIN C1198.01-RELATED"/>
    <property type="match status" value="1"/>
</dbReference>
<dbReference type="Gene3D" id="3.90.180.10">
    <property type="entry name" value="Medium-chain alcohol dehydrogenases, catalytic domain"/>
    <property type="match status" value="1"/>
</dbReference>
<feature type="domain" description="Alcohol dehydrogenase-like C-terminal" evidence="2">
    <location>
        <begin position="170"/>
        <end position="313"/>
    </location>
</feature>
<dbReference type="RefSeq" id="WP_034824299.1">
    <property type="nucleotide sequence ID" value="NZ_AWFA01000004.1"/>
</dbReference>
<dbReference type="InterPro" id="IPR036291">
    <property type="entry name" value="NAD(P)-bd_dom_sf"/>
</dbReference>
<dbReference type="InterPro" id="IPR011032">
    <property type="entry name" value="GroES-like_sf"/>
</dbReference>
<reference evidence="4 5" key="1">
    <citation type="submission" date="2013-04" db="EMBL/GenBank/DDBJ databases">
        <title>Hyphomonas sp. T24B3 Genome Sequencing.</title>
        <authorList>
            <person name="Lai Q."/>
            <person name="Shao Z."/>
        </authorList>
    </citation>
    <scope>NUCLEOTIDE SEQUENCE [LARGE SCALE GENOMIC DNA]</scope>
    <source>
        <strain evidence="4 5">T24B3</strain>
    </source>
</reference>